<evidence type="ECO:0000256" key="1">
    <source>
        <dbReference type="SAM" id="MobiDB-lite"/>
    </source>
</evidence>
<feature type="domain" description="Skg3/CAF120-like PH-like" evidence="2">
    <location>
        <begin position="187"/>
        <end position="284"/>
    </location>
</feature>
<sequence length="591" mass="65740">MVFSILKKKLPPLNVGHSISSDRSPTSTASDSDRGNASYVSSSKSSIHTTSTPLDEKISPVLTLMKCQSTRPYVEGVVMVSTERPSSIAGQDNTQFQQANAAIRGNSLLLNTQRSVSLDLLEAAIKVTPGDLTITLSTSNKISYLLKFDNLNTLQEWLAAIHLANFEYTRFNEIYTASLLSAKATLLSDVHVLMAPLNYRREEWVNIKFNKNSQWLRCFVIITPSSKKSKGKMTFYSSSRTVKKNLICSITHMDSCHAVYPHVPEMIDESSLIKISGDIKIYNLGHQPDDFDIDTPTEFTPPHSPVQLKSASRLKRAASLASIGSFASQKQNNGHGRADSIGSTASVASNSSDIKGGVVVHQSAMYIMPLKHGGVKPYETMIRNLIPIYDCFKMYGRPKRLIADKKDSNSLLFGLPCLPKVNILSSKVATNLIRDNWQLICSNDNVDYYQMFIVQLQSLYRGDSNYQGHGSIKKSLTRDSMFEHPFHKSSSFGTPDSQSPRYSLSVNDLPAGMSQDAIDRIQKSTDNFANYDSVTPRVRSNSSLSNNSRVASQPWKTDTYKNLRSMVEEVKIGGDEEYEYEDAGSHIRFSR</sequence>
<feature type="region of interest" description="Disordered" evidence="1">
    <location>
        <begin position="531"/>
        <end position="552"/>
    </location>
</feature>
<reference evidence="4" key="1">
    <citation type="journal article" date="2015" name="J. Biotechnol.">
        <title>The structure of the Cyberlindnera jadinii genome and its relation to Candida utilis analyzed by the occurrence of single nucleotide polymorphisms.</title>
        <authorList>
            <person name="Rupp O."/>
            <person name="Brinkrolf K."/>
            <person name="Buerth C."/>
            <person name="Kunigo M."/>
            <person name="Schneider J."/>
            <person name="Jaenicke S."/>
            <person name="Goesmann A."/>
            <person name="Puehler A."/>
            <person name="Jaeger K.-E."/>
            <person name="Ernst J.F."/>
        </authorList>
    </citation>
    <scope>NUCLEOTIDE SEQUENCE [LARGE SCALE GENOMIC DNA]</scope>
    <source>
        <strain evidence="4">ATCC 18201 / CBS 1600 / BCRC 20928 / JCM 3617 / NBRC 0987 / NRRL Y-1542</strain>
    </source>
</reference>
<name>A0A0H5C4J3_CYBJN</name>
<evidence type="ECO:0000259" key="2">
    <source>
        <dbReference type="Pfam" id="PF25381"/>
    </source>
</evidence>
<gene>
    <name evidence="3" type="ORF">BN1211_3355</name>
</gene>
<organism evidence="3 4">
    <name type="scientific">Cyberlindnera jadinii (strain ATCC 18201 / CBS 1600 / BCRC 20928 / JCM 3617 / NBRC 0987 / NRRL Y-1542)</name>
    <name type="common">Torula yeast</name>
    <name type="synonym">Candida utilis</name>
    <dbReference type="NCBI Taxonomy" id="983966"/>
    <lineage>
        <taxon>Eukaryota</taxon>
        <taxon>Fungi</taxon>
        <taxon>Dikarya</taxon>
        <taxon>Ascomycota</taxon>
        <taxon>Saccharomycotina</taxon>
        <taxon>Saccharomycetes</taxon>
        <taxon>Phaffomycetales</taxon>
        <taxon>Phaffomycetaceae</taxon>
        <taxon>Cyberlindnera</taxon>
    </lineage>
</organism>
<feature type="compositionally biased region" description="Polar residues" evidence="1">
    <location>
        <begin position="341"/>
        <end position="351"/>
    </location>
</feature>
<evidence type="ECO:0000313" key="4">
    <source>
        <dbReference type="Proteomes" id="UP000038830"/>
    </source>
</evidence>
<feature type="region of interest" description="Disordered" evidence="1">
    <location>
        <begin position="328"/>
        <end position="351"/>
    </location>
</feature>
<evidence type="ECO:0000313" key="3">
    <source>
        <dbReference type="EMBL" id="CEP22896.1"/>
    </source>
</evidence>
<dbReference type="Pfam" id="PF25381">
    <property type="entry name" value="PH_26"/>
    <property type="match status" value="2"/>
</dbReference>
<dbReference type="Proteomes" id="UP000038830">
    <property type="component" value="Unassembled WGS sequence"/>
</dbReference>
<dbReference type="InterPro" id="IPR058155">
    <property type="entry name" value="Skg3/CAF120-like_PH"/>
</dbReference>
<proteinExistence type="predicted"/>
<dbReference type="EMBL" id="CDQK01000003">
    <property type="protein sequence ID" value="CEP22896.1"/>
    <property type="molecule type" value="Genomic_DNA"/>
</dbReference>
<feature type="region of interest" description="Disordered" evidence="1">
    <location>
        <begin position="14"/>
        <end position="52"/>
    </location>
</feature>
<accession>A0A0H5C4J3</accession>
<protein>
    <recommendedName>
        <fullName evidence="2">Skg3/CAF120-like PH-like domain-containing protein</fullName>
    </recommendedName>
</protein>
<dbReference type="AlphaFoldDB" id="A0A0H5C4J3"/>
<feature type="compositionally biased region" description="Low complexity" evidence="1">
    <location>
        <begin position="38"/>
        <end position="52"/>
    </location>
</feature>
<feature type="domain" description="Skg3/CAF120-like PH-like" evidence="2">
    <location>
        <begin position="361"/>
        <end position="413"/>
    </location>
</feature>
<feature type="compositionally biased region" description="Low complexity" evidence="1">
    <location>
        <begin position="537"/>
        <end position="552"/>
    </location>
</feature>
<feature type="compositionally biased region" description="Polar residues" evidence="1">
    <location>
        <begin position="17"/>
        <end position="30"/>
    </location>
</feature>